<dbReference type="Pfam" id="PF22725">
    <property type="entry name" value="GFO_IDH_MocA_C3"/>
    <property type="match status" value="1"/>
</dbReference>
<evidence type="ECO:0000313" key="6">
    <source>
        <dbReference type="Proteomes" id="UP000634529"/>
    </source>
</evidence>
<dbReference type="Gene3D" id="3.40.50.720">
    <property type="entry name" value="NAD(P)-binding Rossmann-like Domain"/>
    <property type="match status" value="1"/>
</dbReference>
<dbReference type="Pfam" id="PF01408">
    <property type="entry name" value="GFO_IDH_MocA"/>
    <property type="match status" value="1"/>
</dbReference>
<accession>A0ABR9ASW1</accession>
<protein>
    <submittedName>
        <fullName evidence="5">Gfo/Idh/MocA family oxidoreductase</fullName>
    </submittedName>
</protein>
<evidence type="ECO:0000259" key="3">
    <source>
        <dbReference type="Pfam" id="PF01408"/>
    </source>
</evidence>
<name>A0ABR9ASW1_9BACL</name>
<dbReference type="InterPro" id="IPR000683">
    <property type="entry name" value="Gfo/Idh/MocA-like_OxRdtase_N"/>
</dbReference>
<dbReference type="Proteomes" id="UP000634529">
    <property type="component" value="Unassembled WGS sequence"/>
</dbReference>
<feature type="domain" description="Gfo/Idh/MocA-like oxidoreductase N-terminal" evidence="3">
    <location>
        <begin position="12"/>
        <end position="121"/>
    </location>
</feature>
<sequence>MSSIQMDGVGVLRIGVLGCARIVGRALIQPLRSVPHLTVHGIASRSLERAQQFASKYAIPHAYGSYEQLLASPDIDVVYIALTNEQHVEWVIRSLQAGKHVLVEKPMCLTMKEYDRIAAEQLRSGLYVLEGVMIQHHPWQSTVKRFVESGEYGELHAVGMNLSVRVEREGMDDYRMYPEQGGGAWYDFGTYWLQTLQAIVGLNMTRVEASSDFDGPNRTDWTFRAEAAYENGLKATFKGSFEEQYEASVVFQFERCNVVLQDIFRPGIAPCKLAIHVECIESGEVESIGFEKQSYFSNQWNYFGDVIMNGITSDAFSQTGERVKVLEQLYNQARMLSTTIVID</sequence>
<evidence type="ECO:0000256" key="1">
    <source>
        <dbReference type="ARBA" id="ARBA00010928"/>
    </source>
</evidence>
<dbReference type="RefSeq" id="WP_192023614.1">
    <property type="nucleotide sequence ID" value="NZ_JACYTN010000001.1"/>
</dbReference>
<dbReference type="SUPFAM" id="SSF51735">
    <property type="entry name" value="NAD(P)-binding Rossmann-fold domains"/>
    <property type="match status" value="1"/>
</dbReference>
<gene>
    <name evidence="5" type="ORF">IFO66_02670</name>
</gene>
<organism evidence="5 6">
    <name type="scientific">Paenibacillus arenosi</name>
    <dbReference type="NCBI Taxonomy" id="2774142"/>
    <lineage>
        <taxon>Bacteria</taxon>
        <taxon>Bacillati</taxon>
        <taxon>Bacillota</taxon>
        <taxon>Bacilli</taxon>
        <taxon>Bacillales</taxon>
        <taxon>Paenibacillaceae</taxon>
        <taxon>Paenibacillus</taxon>
    </lineage>
</organism>
<reference evidence="5 6" key="1">
    <citation type="submission" date="2020-09" db="EMBL/GenBank/DDBJ databases">
        <title>Paenibacillus sp. CAU 1523 isolated from sand of Haeundae Beach.</title>
        <authorList>
            <person name="Kim W."/>
        </authorList>
    </citation>
    <scope>NUCLEOTIDE SEQUENCE [LARGE SCALE GENOMIC DNA]</scope>
    <source>
        <strain evidence="5 6">CAU 1523</strain>
    </source>
</reference>
<evidence type="ECO:0000259" key="4">
    <source>
        <dbReference type="Pfam" id="PF22725"/>
    </source>
</evidence>
<evidence type="ECO:0000256" key="2">
    <source>
        <dbReference type="ARBA" id="ARBA00023002"/>
    </source>
</evidence>
<dbReference type="InterPro" id="IPR050984">
    <property type="entry name" value="Gfo/Idh/MocA_domain"/>
</dbReference>
<evidence type="ECO:0000313" key="5">
    <source>
        <dbReference type="EMBL" id="MBD8497199.1"/>
    </source>
</evidence>
<dbReference type="Gene3D" id="3.30.360.10">
    <property type="entry name" value="Dihydrodipicolinate Reductase, domain 2"/>
    <property type="match status" value="1"/>
</dbReference>
<dbReference type="InterPro" id="IPR036291">
    <property type="entry name" value="NAD(P)-bd_dom_sf"/>
</dbReference>
<dbReference type="PANTHER" id="PTHR22604">
    <property type="entry name" value="OXIDOREDUCTASES"/>
    <property type="match status" value="1"/>
</dbReference>
<keyword evidence="6" id="KW-1185">Reference proteome</keyword>
<proteinExistence type="inferred from homology"/>
<keyword evidence="2" id="KW-0560">Oxidoreductase</keyword>
<dbReference type="SUPFAM" id="SSF55347">
    <property type="entry name" value="Glyceraldehyde-3-phosphate dehydrogenase-like, C-terminal domain"/>
    <property type="match status" value="1"/>
</dbReference>
<comment type="similarity">
    <text evidence="1">Belongs to the Gfo/Idh/MocA family.</text>
</comment>
<feature type="domain" description="GFO/IDH/MocA-like oxidoreductase" evidence="4">
    <location>
        <begin position="142"/>
        <end position="247"/>
    </location>
</feature>
<dbReference type="InterPro" id="IPR055170">
    <property type="entry name" value="GFO_IDH_MocA-like_dom"/>
</dbReference>
<dbReference type="EMBL" id="JACYTN010000001">
    <property type="protein sequence ID" value="MBD8497199.1"/>
    <property type="molecule type" value="Genomic_DNA"/>
</dbReference>
<comment type="caution">
    <text evidence="5">The sequence shown here is derived from an EMBL/GenBank/DDBJ whole genome shotgun (WGS) entry which is preliminary data.</text>
</comment>
<dbReference type="PANTHER" id="PTHR22604:SF105">
    <property type="entry name" value="TRANS-1,2-DIHYDROBENZENE-1,2-DIOL DEHYDROGENASE"/>
    <property type="match status" value="1"/>
</dbReference>